<dbReference type="EC" id="2.7.7.7" evidence="14"/>
<dbReference type="PANTHER" id="PTHR11276:SF28">
    <property type="entry name" value="DNA POLYMERASE LAMBDA"/>
    <property type="match status" value="1"/>
</dbReference>
<comment type="subcellular location">
    <subcellularLocation>
        <location evidence="14">Nucleus</location>
    </subcellularLocation>
</comment>
<feature type="binding site" evidence="13">
    <location>
        <position position="442"/>
    </location>
    <ligand>
        <name>Mg(2+)</name>
        <dbReference type="ChEBI" id="CHEBI:18420"/>
    </ligand>
</feature>
<dbReference type="Gene3D" id="3.30.210.10">
    <property type="entry name" value="DNA polymerase, thumb domain"/>
    <property type="match status" value="1"/>
</dbReference>
<dbReference type="SUPFAM" id="SSF47802">
    <property type="entry name" value="DNA polymerase beta, N-terminal domain-like"/>
    <property type="match status" value="1"/>
</dbReference>
<evidence type="ECO:0000256" key="14">
    <source>
        <dbReference type="RuleBase" id="RU366014"/>
    </source>
</evidence>
<dbReference type="InterPro" id="IPR028207">
    <property type="entry name" value="DNA_pol_B_palm_palm"/>
</dbReference>
<dbReference type="EMBL" id="ML122281">
    <property type="protein sequence ID" value="RPD57340.1"/>
    <property type="molecule type" value="Genomic_DNA"/>
</dbReference>
<feature type="binding site" evidence="13">
    <location>
        <position position="444"/>
    </location>
    <ligand>
        <name>Mg(2+)</name>
        <dbReference type="ChEBI" id="CHEBI:18420"/>
    </ligand>
</feature>
<evidence type="ECO:0000313" key="18">
    <source>
        <dbReference type="Proteomes" id="UP000313359"/>
    </source>
</evidence>
<organism evidence="17 18">
    <name type="scientific">Lentinus tigrinus ALCF2SS1-6</name>
    <dbReference type="NCBI Taxonomy" id="1328759"/>
    <lineage>
        <taxon>Eukaryota</taxon>
        <taxon>Fungi</taxon>
        <taxon>Dikarya</taxon>
        <taxon>Basidiomycota</taxon>
        <taxon>Agaricomycotina</taxon>
        <taxon>Agaricomycetes</taxon>
        <taxon>Polyporales</taxon>
        <taxon>Polyporaceae</taxon>
        <taxon>Lentinus</taxon>
    </lineage>
</organism>
<dbReference type="InterPro" id="IPR043519">
    <property type="entry name" value="NT_sf"/>
</dbReference>
<evidence type="ECO:0000256" key="5">
    <source>
        <dbReference type="ARBA" id="ARBA00022695"/>
    </source>
</evidence>
<feature type="region of interest" description="Disordered" evidence="15">
    <location>
        <begin position="1"/>
        <end position="31"/>
    </location>
</feature>
<dbReference type="InterPro" id="IPR002054">
    <property type="entry name" value="DNA-dir_DNA_pol_X"/>
</dbReference>
<evidence type="ECO:0000256" key="4">
    <source>
        <dbReference type="ARBA" id="ARBA00022679"/>
    </source>
</evidence>
<dbReference type="GO" id="GO:0005634">
    <property type="term" value="C:nucleus"/>
    <property type="evidence" value="ECO:0007669"/>
    <property type="project" value="UniProtKB-SubCell"/>
</dbReference>
<keyword evidence="3" id="KW-0237">DNA synthesis</keyword>
<comment type="function">
    <text evidence="14">DNA polymerase that functions in several pathways of DNA repair. Involved in base excision repair (BER) responsible for repair of lesions that give rise to abasic (AP) sites in DNA. Also contributes to DNA double-strand break repair by non-homologous end joining and homologous recombination. Has both template-dependent and template-independent (terminal transferase) DNA polymerase activities. Has also a 5'-deoxyribose-5-phosphate lyase (dRP lyase) activity.</text>
</comment>
<dbReference type="InterPro" id="IPR036420">
    <property type="entry name" value="BRCT_dom_sf"/>
</dbReference>
<dbReference type="AlphaFoldDB" id="A0A5C2S1N6"/>
<dbReference type="Pfam" id="PF14791">
    <property type="entry name" value="DNA_pol_B_thumb"/>
    <property type="match status" value="1"/>
</dbReference>
<dbReference type="GO" id="GO:0006260">
    <property type="term" value="P:DNA replication"/>
    <property type="evidence" value="ECO:0007669"/>
    <property type="project" value="UniProtKB-KW"/>
</dbReference>
<comment type="cofactor">
    <cofactor evidence="13">
        <name>Mg(2+)</name>
        <dbReference type="ChEBI" id="CHEBI:18420"/>
    </cofactor>
</comment>
<evidence type="ECO:0000256" key="2">
    <source>
        <dbReference type="ARBA" id="ARBA00008323"/>
    </source>
</evidence>
<dbReference type="PROSITE" id="PS50172">
    <property type="entry name" value="BRCT"/>
    <property type="match status" value="1"/>
</dbReference>
<proteinExistence type="inferred from homology"/>
<sequence>MPFKRPAPASHQTSEQSGEESSRQPPAKQQKIEKALPETTVYIVQAKLDVATIAQLFGLAERHTKGVCRNAADADVIITGIGMRRRLERNIPWSIAKTKAVVTPAWLRDSVDQGKALPCDDYVAIQDLHQTTIEHCPDCNCKPCACSDGDSEAVTPRFKTKQLPSPPSSPSTSVKHETGRSTAAVEGQHAPVVTVPENLLPPDPPIPTNLEKLNYMSRYACQRASPLVCPNQALVQELDIIRRSRALEGEERSALSYERAASVIKAYPHEIRSVKQVEKLPYIGVKITGLIDEFLDTGKITEARKISASERFQTLSLFSSIYGIGPSTALRLYNLGLRNLNDLEVYYGVEPEDIAKQSQIVEVEEKPRKPAWQHGKHTGDEGLGDSWTRVALGLREDLAKKIPRAEVEEMGRVVMRELEELEPGCVSTIVGGYRRGKAESNDVDIVFTHPDASKVKGLCKRFVHKLHERGMVTHVMHLSGFHSHNPLRTHHWDSLEKALTVFIMPPSSPFHTGSRRRLDLIFAPPEVYWTAVIGWTGSIMFQRDIRQWAKDKLGMKFDSSGITRRYDSKEFFPKTEKEVFDLLGLEWVDPTWRNADL</sequence>
<dbReference type="GO" id="GO:0003887">
    <property type="term" value="F:DNA-directed DNA polymerase activity"/>
    <property type="evidence" value="ECO:0007669"/>
    <property type="project" value="UniProtKB-UniRule"/>
</dbReference>
<dbReference type="SMART" id="SM00483">
    <property type="entry name" value="POLXc"/>
    <property type="match status" value="1"/>
</dbReference>
<keyword evidence="4 14" id="KW-0808">Transferase</keyword>
<evidence type="ECO:0000256" key="13">
    <source>
        <dbReference type="PIRSR" id="PIRSR000817-1"/>
    </source>
</evidence>
<comment type="catalytic activity">
    <reaction evidence="12 14">
        <text>DNA(n) + a 2'-deoxyribonucleoside 5'-triphosphate = DNA(n+1) + diphosphate</text>
        <dbReference type="Rhea" id="RHEA:22508"/>
        <dbReference type="Rhea" id="RHEA-COMP:17339"/>
        <dbReference type="Rhea" id="RHEA-COMP:17340"/>
        <dbReference type="ChEBI" id="CHEBI:33019"/>
        <dbReference type="ChEBI" id="CHEBI:61560"/>
        <dbReference type="ChEBI" id="CHEBI:173112"/>
        <dbReference type="EC" id="2.7.7.7"/>
    </reaction>
</comment>
<dbReference type="GO" id="GO:0046872">
    <property type="term" value="F:metal ion binding"/>
    <property type="evidence" value="ECO:0007669"/>
    <property type="project" value="UniProtKB-UniRule"/>
</dbReference>
<evidence type="ECO:0000256" key="1">
    <source>
        <dbReference type="ARBA" id="ARBA00001936"/>
    </source>
</evidence>
<evidence type="ECO:0000256" key="7">
    <source>
        <dbReference type="ARBA" id="ARBA00022763"/>
    </source>
</evidence>
<dbReference type="GO" id="GO:0003677">
    <property type="term" value="F:DNA binding"/>
    <property type="evidence" value="ECO:0007669"/>
    <property type="project" value="UniProtKB-UniRule"/>
</dbReference>
<keyword evidence="7 14" id="KW-0227">DNA damage</keyword>
<keyword evidence="14" id="KW-0539">Nucleus</keyword>
<dbReference type="Gene3D" id="1.10.150.110">
    <property type="entry name" value="DNA polymerase beta, N-terminal domain-like"/>
    <property type="match status" value="1"/>
</dbReference>
<keyword evidence="6" id="KW-0235">DNA replication</keyword>
<dbReference type="SUPFAM" id="SSF81301">
    <property type="entry name" value="Nucleotidyltransferase"/>
    <property type="match status" value="1"/>
</dbReference>
<evidence type="ECO:0000256" key="12">
    <source>
        <dbReference type="ARBA" id="ARBA00049244"/>
    </source>
</evidence>
<keyword evidence="13" id="KW-0460">Magnesium</keyword>
<reference evidence="17" key="1">
    <citation type="journal article" date="2018" name="Genome Biol. Evol.">
        <title>Genomics and development of Lentinus tigrinus, a white-rot wood-decaying mushroom with dimorphic fruiting bodies.</title>
        <authorList>
            <person name="Wu B."/>
            <person name="Xu Z."/>
            <person name="Knudson A."/>
            <person name="Carlson A."/>
            <person name="Chen N."/>
            <person name="Kovaka S."/>
            <person name="LaButti K."/>
            <person name="Lipzen A."/>
            <person name="Pennachio C."/>
            <person name="Riley R."/>
            <person name="Schakwitz W."/>
            <person name="Umezawa K."/>
            <person name="Ohm R.A."/>
            <person name="Grigoriev I.V."/>
            <person name="Nagy L.G."/>
            <person name="Gibbons J."/>
            <person name="Hibbett D."/>
        </authorList>
    </citation>
    <scope>NUCLEOTIDE SEQUENCE [LARGE SCALE GENOMIC DNA]</scope>
    <source>
        <strain evidence="17">ALCF2SS1-6</strain>
    </source>
</reference>
<gene>
    <name evidence="17" type="ORF">L227DRAFT_577951</name>
</gene>
<dbReference type="SUPFAM" id="SSF52113">
    <property type="entry name" value="BRCT domain"/>
    <property type="match status" value="1"/>
</dbReference>
<dbReference type="Gene3D" id="1.10.150.20">
    <property type="entry name" value="5' to 3' exonuclease, C-terminal subdomain"/>
    <property type="match status" value="1"/>
</dbReference>
<keyword evidence="9" id="KW-0238">DNA-binding</keyword>
<dbReference type="SUPFAM" id="SSF81585">
    <property type="entry name" value="PsbU/PolX domain-like"/>
    <property type="match status" value="1"/>
</dbReference>
<keyword evidence="18" id="KW-1185">Reference proteome</keyword>
<dbReference type="STRING" id="1328759.A0A5C2S1N6"/>
<dbReference type="InterPro" id="IPR018944">
    <property type="entry name" value="DNA_pol_lambd_fingers_domain"/>
</dbReference>
<evidence type="ECO:0000256" key="15">
    <source>
        <dbReference type="SAM" id="MobiDB-lite"/>
    </source>
</evidence>
<keyword evidence="11" id="KW-0456">Lyase</keyword>
<feature type="domain" description="BRCT" evidence="16">
    <location>
        <begin position="31"/>
        <end position="124"/>
    </location>
</feature>
<evidence type="ECO:0000256" key="11">
    <source>
        <dbReference type="ARBA" id="ARBA00023239"/>
    </source>
</evidence>
<dbReference type="InterPro" id="IPR019843">
    <property type="entry name" value="DNA_pol-X_BS"/>
</dbReference>
<evidence type="ECO:0000256" key="9">
    <source>
        <dbReference type="ARBA" id="ARBA00023125"/>
    </source>
</evidence>
<dbReference type="GO" id="GO:0016829">
    <property type="term" value="F:lyase activity"/>
    <property type="evidence" value="ECO:0007669"/>
    <property type="project" value="UniProtKB-KW"/>
</dbReference>
<dbReference type="InterPro" id="IPR027421">
    <property type="entry name" value="DNA_pol_lamdba_lyase_dom_sf"/>
</dbReference>
<keyword evidence="10 14" id="KW-0234">DNA repair</keyword>
<dbReference type="Pfam" id="PF14792">
    <property type="entry name" value="DNA_pol_B_palm"/>
    <property type="match status" value="1"/>
</dbReference>
<dbReference type="InterPro" id="IPR022312">
    <property type="entry name" value="DNA_pol_X"/>
</dbReference>
<comment type="cofactor">
    <cofactor evidence="1">
        <name>Mn(2+)</name>
        <dbReference type="ChEBI" id="CHEBI:29035"/>
    </cofactor>
</comment>
<name>A0A5C2S1N6_9APHY</name>
<dbReference type="GO" id="GO:0006303">
    <property type="term" value="P:double-strand break repair via nonhomologous end joining"/>
    <property type="evidence" value="ECO:0007669"/>
    <property type="project" value="TreeGrafter"/>
</dbReference>
<dbReference type="InterPro" id="IPR010996">
    <property type="entry name" value="HHH_MUS81"/>
</dbReference>
<keyword evidence="8 14" id="KW-0239">DNA-directed DNA polymerase</keyword>
<dbReference type="FunFam" id="3.30.210.10:FF:000005">
    <property type="entry name" value="DNA polymerase IV"/>
    <property type="match status" value="1"/>
</dbReference>
<dbReference type="Pfam" id="PF14716">
    <property type="entry name" value="HHH_8"/>
    <property type="match status" value="1"/>
</dbReference>
<evidence type="ECO:0000256" key="3">
    <source>
        <dbReference type="ARBA" id="ARBA00022634"/>
    </source>
</evidence>
<accession>A0A5C2S1N6</accession>
<dbReference type="InterPro" id="IPR001357">
    <property type="entry name" value="BRCT_dom"/>
</dbReference>
<protein>
    <recommendedName>
        <fullName evidence="14">DNA polymerase</fullName>
        <ecNumber evidence="14">2.7.7.7</ecNumber>
    </recommendedName>
</protein>
<keyword evidence="5 14" id="KW-0548">Nucleotidyltransferase</keyword>
<dbReference type="OrthoDB" id="205514at2759"/>
<dbReference type="Proteomes" id="UP000313359">
    <property type="component" value="Unassembled WGS sequence"/>
</dbReference>
<dbReference type="Pfam" id="PF10391">
    <property type="entry name" value="DNA_pol_lambd_f"/>
    <property type="match status" value="1"/>
</dbReference>
<dbReference type="PROSITE" id="PS00522">
    <property type="entry name" value="DNA_POLYMERASE_X"/>
    <property type="match status" value="1"/>
</dbReference>
<dbReference type="PRINTS" id="PR00869">
    <property type="entry name" value="DNAPOLX"/>
</dbReference>
<dbReference type="Gene3D" id="3.30.460.10">
    <property type="entry name" value="Beta Polymerase, domain 2"/>
    <property type="match status" value="1"/>
</dbReference>
<evidence type="ECO:0000256" key="6">
    <source>
        <dbReference type="ARBA" id="ARBA00022705"/>
    </source>
</evidence>
<feature type="binding site" evidence="13">
    <location>
        <position position="519"/>
    </location>
    <ligand>
        <name>Mg(2+)</name>
        <dbReference type="ChEBI" id="CHEBI:18420"/>
    </ligand>
</feature>
<keyword evidence="13" id="KW-0479">Metal-binding</keyword>
<dbReference type="FunFam" id="1.10.150.110:FF:000005">
    <property type="entry name" value="DNA polymerase POL4"/>
    <property type="match status" value="1"/>
</dbReference>
<dbReference type="PRINTS" id="PR00870">
    <property type="entry name" value="DNAPOLXBETA"/>
</dbReference>
<comment type="similarity">
    <text evidence="2 14">Belongs to the DNA polymerase type-X family.</text>
</comment>
<dbReference type="InterPro" id="IPR002008">
    <property type="entry name" value="DNA_pol_X_beta-like"/>
</dbReference>
<evidence type="ECO:0000256" key="10">
    <source>
        <dbReference type="ARBA" id="ARBA00023204"/>
    </source>
</evidence>
<evidence type="ECO:0000259" key="16">
    <source>
        <dbReference type="PROSITE" id="PS50172"/>
    </source>
</evidence>
<dbReference type="InterPro" id="IPR029398">
    <property type="entry name" value="PolB_thumb"/>
</dbReference>
<dbReference type="CDD" id="cd00141">
    <property type="entry name" value="NT_POLXc"/>
    <property type="match status" value="1"/>
</dbReference>
<evidence type="ECO:0000256" key="8">
    <source>
        <dbReference type="ARBA" id="ARBA00022932"/>
    </source>
</evidence>
<dbReference type="PANTHER" id="PTHR11276">
    <property type="entry name" value="DNA POLYMERASE TYPE-X FAMILY MEMBER"/>
    <property type="match status" value="1"/>
</dbReference>
<evidence type="ECO:0000313" key="17">
    <source>
        <dbReference type="EMBL" id="RPD57340.1"/>
    </source>
</evidence>
<feature type="region of interest" description="Disordered" evidence="15">
    <location>
        <begin position="158"/>
        <end position="188"/>
    </location>
</feature>
<dbReference type="InterPro" id="IPR037160">
    <property type="entry name" value="DNA_Pol_thumb_sf"/>
</dbReference>